<feature type="region of interest" description="Disordered" evidence="2">
    <location>
        <begin position="34"/>
        <end position="65"/>
    </location>
</feature>
<evidence type="ECO:0000256" key="1">
    <source>
        <dbReference type="ARBA" id="ARBA00022837"/>
    </source>
</evidence>
<sequence>MSNRIKRNSRKSESLDATILRKSYNLCKIEEDPKEIDEEESAFLQKSPTRATPRNHSSLPPITNDSKEDRLEYMHIFLSKLKSKPCIYQLFTKEAVKKGIIAKLRTNFLSLQPIKAHYISALVSPANAVLSEIGLETSLIQEELITSSNSKTLTVDAKSRDTIRRHSVKDLTINTPVSSTKTQNKISALDKSNPGLFERFKIIAGGTDSNHKDYKLTYDNYKEYLLLRYTNEMAELMLKWLYHGLSMNFDGWVTDMIKFINTGSEKHCRLAFELYDINKDKYICTNDAFHIMAIENSTIFDQDLIKIRQAFTLKVNNELVQSRLSTRKKGNKKNKAFLSAEDEIKFKVPPINPLKPEALTLDDFIRIQFYMGKPQIIQDLIKNLTDFDIYETNTDNSKQFKRKKSEEIIEEIIYSFEAREKLQSDPRYGYYKELEKIMLQFPPNYAKLILEKYTLMCPGNKEISLTSLSEVWPRFFGTKNNYINQSFYNFLSGPKHQNITKVTFLGCALLLFNEEKMNQFSFSIYDRNQDGLITCEEINEFFESLNEKSFIYKECLILINEFIASIFGKRHKQLDGIDYIMFKELIPKSILVEEFIKSLIGPSSGMKKNFAFLDKNEMNQEEIDNFKKYTHLVKPVELGDINRRYEEETK</sequence>
<gene>
    <name evidence="4" type="ORF">SteCoe_34653</name>
</gene>
<feature type="domain" description="EF-hand" evidence="3">
    <location>
        <begin position="513"/>
        <end position="548"/>
    </location>
</feature>
<evidence type="ECO:0000256" key="2">
    <source>
        <dbReference type="SAM" id="MobiDB-lite"/>
    </source>
</evidence>
<dbReference type="Gene3D" id="1.10.238.10">
    <property type="entry name" value="EF-hand"/>
    <property type="match status" value="1"/>
</dbReference>
<proteinExistence type="predicted"/>
<feature type="compositionally biased region" description="Polar residues" evidence="2">
    <location>
        <begin position="44"/>
        <end position="64"/>
    </location>
</feature>
<dbReference type="OrthoDB" id="322735at2759"/>
<dbReference type="PROSITE" id="PS00018">
    <property type="entry name" value="EF_HAND_1"/>
    <property type="match status" value="1"/>
</dbReference>
<dbReference type="SUPFAM" id="SSF47473">
    <property type="entry name" value="EF-hand"/>
    <property type="match status" value="2"/>
</dbReference>
<evidence type="ECO:0000313" key="4">
    <source>
        <dbReference type="EMBL" id="OMJ68021.1"/>
    </source>
</evidence>
<dbReference type="EMBL" id="MPUH01001400">
    <property type="protein sequence ID" value="OMJ68021.1"/>
    <property type="molecule type" value="Genomic_DNA"/>
</dbReference>
<dbReference type="InterPro" id="IPR002048">
    <property type="entry name" value="EF_hand_dom"/>
</dbReference>
<comment type="caution">
    <text evidence="4">The sequence shown here is derived from an EMBL/GenBank/DDBJ whole genome shotgun (WGS) entry which is preliminary data.</text>
</comment>
<keyword evidence="5" id="KW-1185">Reference proteome</keyword>
<dbReference type="Proteomes" id="UP000187209">
    <property type="component" value="Unassembled WGS sequence"/>
</dbReference>
<dbReference type="InterPro" id="IPR011992">
    <property type="entry name" value="EF-hand-dom_pair"/>
</dbReference>
<protein>
    <recommendedName>
        <fullName evidence="3">EF-hand domain-containing protein</fullName>
    </recommendedName>
</protein>
<dbReference type="AlphaFoldDB" id="A0A1R2AU24"/>
<dbReference type="PROSITE" id="PS50222">
    <property type="entry name" value="EF_HAND_2"/>
    <property type="match status" value="1"/>
</dbReference>
<evidence type="ECO:0000259" key="3">
    <source>
        <dbReference type="PROSITE" id="PS50222"/>
    </source>
</evidence>
<organism evidence="4 5">
    <name type="scientific">Stentor coeruleus</name>
    <dbReference type="NCBI Taxonomy" id="5963"/>
    <lineage>
        <taxon>Eukaryota</taxon>
        <taxon>Sar</taxon>
        <taxon>Alveolata</taxon>
        <taxon>Ciliophora</taxon>
        <taxon>Postciliodesmatophora</taxon>
        <taxon>Heterotrichea</taxon>
        <taxon>Heterotrichida</taxon>
        <taxon>Stentoridae</taxon>
        <taxon>Stentor</taxon>
    </lineage>
</organism>
<dbReference type="GO" id="GO:0005509">
    <property type="term" value="F:calcium ion binding"/>
    <property type="evidence" value="ECO:0007669"/>
    <property type="project" value="InterPro"/>
</dbReference>
<dbReference type="InterPro" id="IPR018247">
    <property type="entry name" value="EF_Hand_1_Ca_BS"/>
</dbReference>
<evidence type="ECO:0000313" key="5">
    <source>
        <dbReference type="Proteomes" id="UP000187209"/>
    </source>
</evidence>
<reference evidence="4 5" key="1">
    <citation type="submission" date="2016-11" db="EMBL/GenBank/DDBJ databases">
        <title>The macronuclear genome of Stentor coeruleus: a giant cell with tiny introns.</title>
        <authorList>
            <person name="Slabodnick M."/>
            <person name="Ruby J.G."/>
            <person name="Reiff S.B."/>
            <person name="Swart E.C."/>
            <person name="Gosai S."/>
            <person name="Prabakaran S."/>
            <person name="Witkowska E."/>
            <person name="Larue G.E."/>
            <person name="Fisher S."/>
            <person name="Freeman R.M."/>
            <person name="Gunawardena J."/>
            <person name="Chu W."/>
            <person name="Stover N.A."/>
            <person name="Gregory B.D."/>
            <person name="Nowacki M."/>
            <person name="Derisi J."/>
            <person name="Roy S.W."/>
            <person name="Marshall W.F."/>
            <person name="Sood P."/>
        </authorList>
    </citation>
    <scope>NUCLEOTIDE SEQUENCE [LARGE SCALE GENOMIC DNA]</scope>
    <source>
        <strain evidence="4">WM001</strain>
    </source>
</reference>
<accession>A0A1R2AU24</accession>
<name>A0A1R2AU24_9CILI</name>
<keyword evidence="1" id="KW-0106">Calcium</keyword>